<dbReference type="PROSITE" id="PS50983">
    <property type="entry name" value="FE_B12_PBP"/>
    <property type="match status" value="1"/>
</dbReference>
<dbReference type="EMBL" id="FTNK01000002">
    <property type="protein sequence ID" value="SIQ47143.1"/>
    <property type="molecule type" value="Genomic_DNA"/>
</dbReference>
<proteinExistence type="predicted"/>
<dbReference type="PROSITE" id="PS00041">
    <property type="entry name" value="HTH_ARAC_FAMILY_1"/>
    <property type="match status" value="1"/>
</dbReference>
<dbReference type="PANTHER" id="PTHR43280">
    <property type="entry name" value="ARAC-FAMILY TRANSCRIPTIONAL REGULATOR"/>
    <property type="match status" value="1"/>
</dbReference>
<dbReference type="InterPro" id="IPR002491">
    <property type="entry name" value="ABC_transptr_periplasmic_BD"/>
</dbReference>
<evidence type="ECO:0000313" key="7">
    <source>
        <dbReference type="Proteomes" id="UP000186666"/>
    </source>
</evidence>
<protein>
    <submittedName>
        <fullName evidence="6">ABC-type Fe3+-hydroxamate transport system, substrate-binding protein</fullName>
    </submittedName>
</protein>
<comment type="caution">
    <text evidence="6">The sequence shown here is derived from an EMBL/GenBank/DDBJ whole genome shotgun (WGS) entry which is preliminary data.</text>
</comment>
<evidence type="ECO:0000256" key="3">
    <source>
        <dbReference type="ARBA" id="ARBA00023163"/>
    </source>
</evidence>
<dbReference type="Gene3D" id="3.40.50.1980">
    <property type="entry name" value="Nitrogenase molybdenum iron protein domain"/>
    <property type="match status" value="2"/>
</dbReference>
<evidence type="ECO:0000259" key="4">
    <source>
        <dbReference type="PROSITE" id="PS01124"/>
    </source>
</evidence>
<dbReference type="PRINTS" id="PR00032">
    <property type="entry name" value="HTHARAC"/>
</dbReference>
<dbReference type="Pfam" id="PF01497">
    <property type="entry name" value="Peripla_BP_2"/>
    <property type="match status" value="1"/>
</dbReference>
<sequence length="406" mass="47396">MLPDKELLTDNSLHTTEQNPKKSLIEIREYMNQCYNEPLSIRQLAEMADISPKYFGDLFKRTFGMSAMNYLTYIRINHAKRYLTESDELLRDIALKVGYSDEFYFSRIFKKEVGVPPSDYNKHKRQRIATCSSSVTGQLIALNIVPMSAPLDPKWTDYYYNAYSTKIKSHLDLSDPYITKKFEANLRKLAQDRPDVIIGTDQFCPEDRDQLMAIAPSFFVPTKHVGWRDQLRMIAQFLDREDSAKLWIEQYDHKVLAAKDHIGQVLGSDRTIVLRIYGPNIYMYWNRGLEDVLYQDLNLEILNRLEVSSNIVVTIEELAVLNPERILLVVCPEASSRTYWLALQHSIEWIQLTAVRNRHVYYILSDPWFEYSAVAIIRMLDEALLLFTGKCPNSFQDYVHGEFDRI</sequence>
<dbReference type="Proteomes" id="UP000186666">
    <property type="component" value="Unassembled WGS sequence"/>
</dbReference>
<dbReference type="InterPro" id="IPR018060">
    <property type="entry name" value="HTH_AraC"/>
</dbReference>
<dbReference type="PROSITE" id="PS01124">
    <property type="entry name" value="HTH_ARAC_FAMILY_2"/>
    <property type="match status" value="1"/>
</dbReference>
<dbReference type="RefSeq" id="WP_068580727.1">
    <property type="nucleotide sequence ID" value="NZ_FTNK01000002.1"/>
</dbReference>
<evidence type="ECO:0000259" key="5">
    <source>
        <dbReference type="PROSITE" id="PS50983"/>
    </source>
</evidence>
<dbReference type="Pfam" id="PF12833">
    <property type="entry name" value="HTH_18"/>
    <property type="match status" value="1"/>
</dbReference>
<gene>
    <name evidence="6" type="ORF">SAMN05421578_102142</name>
</gene>
<dbReference type="SMART" id="SM00342">
    <property type="entry name" value="HTH_ARAC"/>
    <property type="match status" value="1"/>
</dbReference>
<feature type="domain" description="HTH araC/xylS-type" evidence="4">
    <location>
        <begin position="25"/>
        <end position="123"/>
    </location>
</feature>
<evidence type="ECO:0000256" key="1">
    <source>
        <dbReference type="ARBA" id="ARBA00023015"/>
    </source>
</evidence>
<reference evidence="6 7" key="1">
    <citation type="submission" date="2017-01" db="EMBL/GenBank/DDBJ databases">
        <authorList>
            <person name="Varghese N."/>
            <person name="Submissions S."/>
        </authorList>
    </citation>
    <scope>NUCLEOTIDE SEQUENCE [LARGE SCALE GENOMIC DNA]</scope>
    <source>
        <strain evidence="6 7">ATCC 23464</strain>
    </source>
</reference>
<keyword evidence="7" id="KW-1185">Reference proteome</keyword>
<keyword evidence="1" id="KW-0805">Transcription regulation</keyword>
<dbReference type="InterPro" id="IPR018062">
    <property type="entry name" value="HTH_AraC-typ_CS"/>
</dbReference>
<feature type="domain" description="Fe/B12 periplasmic-binding" evidence="5">
    <location>
        <begin position="127"/>
        <end position="391"/>
    </location>
</feature>
<keyword evidence="3" id="KW-0804">Transcription</keyword>
<dbReference type="SUPFAM" id="SSF53807">
    <property type="entry name" value="Helical backbone' metal receptor"/>
    <property type="match status" value="1"/>
</dbReference>
<evidence type="ECO:0000256" key="2">
    <source>
        <dbReference type="ARBA" id="ARBA00023125"/>
    </source>
</evidence>
<evidence type="ECO:0000313" key="6">
    <source>
        <dbReference type="EMBL" id="SIQ47143.1"/>
    </source>
</evidence>
<dbReference type="InterPro" id="IPR020449">
    <property type="entry name" value="Tscrpt_reg_AraC-type_HTH"/>
</dbReference>
<accession>A0ABY1JMP8</accession>
<dbReference type="InterPro" id="IPR009057">
    <property type="entry name" value="Homeodomain-like_sf"/>
</dbReference>
<dbReference type="SUPFAM" id="SSF46689">
    <property type="entry name" value="Homeodomain-like"/>
    <property type="match status" value="2"/>
</dbReference>
<dbReference type="PANTHER" id="PTHR43280:SF28">
    <property type="entry name" value="HTH-TYPE TRANSCRIPTIONAL ACTIVATOR RHAS"/>
    <property type="match status" value="1"/>
</dbReference>
<dbReference type="Gene3D" id="1.10.10.60">
    <property type="entry name" value="Homeodomain-like"/>
    <property type="match status" value="2"/>
</dbReference>
<keyword evidence="2" id="KW-0238">DNA-binding</keyword>
<organism evidence="6 7">
    <name type="scientific">Paenibacillus macquariensis</name>
    <dbReference type="NCBI Taxonomy" id="948756"/>
    <lineage>
        <taxon>Bacteria</taxon>
        <taxon>Bacillati</taxon>
        <taxon>Bacillota</taxon>
        <taxon>Bacilli</taxon>
        <taxon>Bacillales</taxon>
        <taxon>Paenibacillaceae</taxon>
        <taxon>Paenibacillus</taxon>
    </lineage>
</organism>
<name>A0ABY1JMP8_9BACL</name>